<evidence type="ECO:0000313" key="4">
    <source>
        <dbReference type="Proteomes" id="UP000241462"/>
    </source>
</evidence>
<dbReference type="PANTHER" id="PTHR10334">
    <property type="entry name" value="CYSTEINE-RICH SECRETORY PROTEIN-RELATED"/>
    <property type="match status" value="1"/>
</dbReference>
<dbReference type="InterPro" id="IPR001283">
    <property type="entry name" value="CRISP-related"/>
</dbReference>
<feature type="chain" id="PRO_5015585627" evidence="1">
    <location>
        <begin position="21"/>
        <end position="248"/>
    </location>
</feature>
<dbReference type="SUPFAM" id="SSF55797">
    <property type="entry name" value="PR-1-like"/>
    <property type="match status" value="1"/>
</dbReference>
<dbReference type="OrthoDB" id="337038at2759"/>
<dbReference type="SMART" id="SM00198">
    <property type="entry name" value="SCP"/>
    <property type="match status" value="1"/>
</dbReference>
<protein>
    <submittedName>
        <fullName evidence="3">CAP domain-containing protein</fullName>
    </submittedName>
</protein>
<dbReference type="Proteomes" id="UP000241462">
    <property type="component" value="Unassembled WGS sequence"/>
</dbReference>
<evidence type="ECO:0000256" key="1">
    <source>
        <dbReference type="SAM" id="SignalP"/>
    </source>
</evidence>
<feature type="signal peptide" evidence="1">
    <location>
        <begin position="1"/>
        <end position="20"/>
    </location>
</feature>
<dbReference type="InterPro" id="IPR002413">
    <property type="entry name" value="V5_allergen-like"/>
</dbReference>
<dbReference type="PROSITE" id="PS01009">
    <property type="entry name" value="CRISP_1"/>
    <property type="match status" value="1"/>
</dbReference>
<name>A0A2T3ALX0_9PEZI</name>
<feature type="domain" description="SCP" evidence="2">
    <location>
        <begin position="63"/>
        <end position="197"/>
    </location>
</feature>
<dbReference type="InterPro" id="IPR018244">
    <property type="entry name" value="Allrgn_V5/Tpx1_CS"/>
</dbReference>
<dbReference type="InParanoid" id="A0A2T3ALX0"/>
<accession>A0A2T3ALX0</accession>
<dbReference type="STRING" id="2025994.A0A2T3ALX0"/>
<organism evidence="3 4">
    <name type="scientific">Coniella lustricola</name>
    <dbReference type="NCBI Taxonomy" id="2025994"/>
    <lineage>
        <taxon>Eukaryota</taxon>
        <taxon>Fungi</taxon>
        <taxon>Dikarya</taxon>
        <taxon>Ascomycota</taxon>
        <taxon>Pezizomycotina</taxon>
        <taxon>Sordariomycetes</taxon>
        <taxon>Sordariomycetidae</taxon>
        <taxon>Diaporthales</taxon>
        <taxon>Schizoparmaceae</taxon>
        <taxon>Coniella</taxon>
    </lineage>
</organism>
<keyword evidence="1" id="KW-0732">Signal</keyword>
<dbReference type="Pfam" id="PF00188">
    <property type="entry name" value="CAP"/>
    <property type="match status" value="1"/>
</dbReference>
<evidence type="ECO:0000259" key="2">
    <source>
        <dbReference type="SMART" id="SM00198"/>
    </source>
</evidence>
<dbReference type="PRINTS" id="PR00838">
    <property type="entry name" value="V5ALLERGEN"/>
</dbReference>
<dbReference type="InterPro" id="IPR014044">
    <property type="entry name" value="CAP_dom"/>
</dbReference>
<dbReference type="EMBL" id="KZ678375">
    <property type="protein sequence ID" value="PSS03384.1"/>
    <property type="molecule type" value="Genomic_DNA"/>
</dbReference>
<gene>
    <name evidence="3" type="ORF">BD289DRAFT_421089</name>
</gene>
<reference evidence="3 4" key="1">
    <citation type="journal article" date="2018" name="Mycol. Prog.">
        <title>Coniella lustricola, a new species from submerged detritus.</title>
        <authorList>
            <person name="Raudabaugh D.B."/>
            <person name="Iturriaga T."/>
            <person name="Carver A."/>
            <person name="Mondo S."/>
            <person name="Pangilinan J."/>
            <person name="Lipzen A."/>
            <person name="He G."/>
            <person name="Amirebrahimi M."/>
            <person name="Grigoriev I.V."/>
            <person name="Miller A.N."/>
        </authorList>
    </citation>
    <scope>NUCLEOTIDE SEQUENCE [LARGE SCALE GENOMIC DNA]</scope>
    <source>
        <strain evidence="3 4">B22-T-1</strain>
    </source>
</reference>
<dbReference type="Gene3D" id="3.40.33.10">
    <property type="entry name" value="CAP"/>
    <property type="match status" value="1"/>
</dbReference>
<sequence length="248" mass="26652">MRPILTLIGFISLAASTTVAVTVTETLPPVVVTQTMPPSIITVSTTAPPLIPSGASQYRNTSVFTSAVLNSTNVFRGEYGAGSLAWNQTLADFAVGYLGSMGSLSPSNGTECNFSHSGGPYGENMALGCNDVTGCVDLWAAEVNVYKYDHPGFSEQTGHFTQLVWKDTTTVGCGSRLCGTRGWFLLCEYWPRGNIAGEFRAQVGRQVNGSSWVNDTMSPMRRAWITRHRPQRTGTLPQRPGLAYLAGS</sequence>
<dbReference type="GO" id="GO:0005576">
    <property type="term" value="C:extracellular region"/>
    <property type="evidence" value="ECO:0007669"/>
    <property type="project" value="InterPro"/>
</dbReference>
<keyword evidence="4" id="KW-1185">Reference proteome</keyword>
<dbReference type="PRINTS" id="PR00837">
    <property type="entry name" value="V5TPXLIKE"/>
</dbReference>
<dbReference type="InterPro" id="IPR035940">
    <property type="entry name" value="CAP_sf"/>
</dbReference>
<proteinExistence type="predicted"/>
<dbReference type="AlphaFoldDB" id="A0A2T3ALX0"/>
<evidence type="ECO:0000313" key="3">
    <source>
        <dbReference type="EMBL" id="PSS03384.1"/>
    </source>
</evidence>